<accession>A0A1A9I6I5</accession>
<dbReference type="EMBL" id="CP015772">
    <property type="protein sequence ID" value="ANH82945.1"/>
    <property type="molecule type" value="Genomic_DNA"/>
</dbReference>
<protein>
    <submittedName>
        <fullName evidence="1">Uncharacterized protein</fullName>
    </submittedName>
</protein>
<gene>
    <name evidence="1" type="ORF">A8C56_19875</name>
</gene>
<dbReference type="KEGG" id="nia:A8C56_19875"/>
<keyword evidence="2" id="KW-1185">Reference proteome</keyword>
<dbReference type="AlphaFoldDB" id="A0A1A9I6I5"/>
<evidence type="ECO:0000313" key="2">
    <source>
        <dbReference type="Proteomes" id="UP000077667"/>
    </source>
</evidence>
<organism evidence="1 2">
    <name type="scientific">Niabella ginsenosidivorans</name>
    <dbReference type="NCBI Taxonomy" id="1176587"/>
    <lineage>
        <taxon>Bacteria</taxon>
        <taxon>Pseudomonadati</taxon>
        <taxon>Bacteroidota</taxon>
        <taxon>Chitinophagia</taxon>
        <taxon>Chitinophagales</taxon>
        <taxon>Chitinophagaceae</taxon>
        <taxon>Niabella</taxon>
    </lineage>
</organism>
<evidence type="ECO:0000313" key="1">
    <source>
        <dbReference type="EMBL" id="ANH82945.1"/>
    </source>
</evidence>
<proteinExistence type="predicted"/>
<sequence length="119" mass="13863">MLNSRPDEPGRVFQHLCIVSLNRPEAKQIPEQTRDDIFRVTNPIFFKSILFSCAGIFFQNSRLLHEKKIKQPLFFPFSDCVCFCFVFNIAYDSNMPPLQGLKAIKVFFTKIFAQWGYSS</sequence>
<name>A0A1A9I6I5_9BACT</name>
<dbReference type="Proteomes" id="UP000077667">
    <property type="component" value="Chromosome"/>
</dbReference>
<reference evidence="1 2" key="1">
    <citation type="submission" date="2016-05" db="EMBL/GenBank/DDBJ databases">
        <title>Niabella ginsenosidivorans BS26 whole genome sequencing.</title>
        <authorList>
            <person name="Im W.T."/>
            <person name="Siddiqi M.Z."/>
        </authorList>
    </citation>
    <scope>NUCLEOTIDE SEQUENCE [LARGE SCALE GENOMIC DNA]</scope>
    <source>
        <strain evidence="1 2">BS26</strain>
    </source>
</reference>